<proteinExistence type="predicted"/>
<evidence type="ECO:0000313" key="3">
    <source>
        <dbReference type="EMBL" id="KAF7348719.1"/>
    </source>
</evidence>
<dbReference type="AlphaFoldDB" id="A0A8H6XXT8"/>
<protein>
    <recommendedName>
        <fullName evidence="2">Deoxyribonuclease NucA/NucB domain-containing protein</fullName>
    </recommendedName>
</protein>
<dbReference type="OrthoDB" id="3259102at2759"/>
<dbReference type="InterPro" id="IPR029476">
    <property type="entry name" value="DNase_NucA_NucB"/>
</dbReference>
<feature type="chain" id="PRO_5034020228" description="Deoxyribonuclease NucA/NucB domain-containing protein" evidence="1">
    <location>
        <begin position="24"/>
        <end position="269"/>
    </location>
</feature>
<feature type="signal peptide" evidence="1">
    <location>
        <begin position="1"/>
        <end position="23"/>
    </location>
</feature>
<evidence type="ECO:0000256" key="1">
    <source>
        <dbReference type="SAM" id="SignalP"/>
    </source>
</evidence>
<comment type="caution">
    <text evidence="3">The sequence shown here is derived from an EMBL/GenBank/DDBJ whole genome shotgun (WGS) entry which is preliminary data.</text>
</comment>
<evidence type="ECO:0000313" key="4">
    <source>
        <dbReference type="Proteomes" id="UP000620124"/>
    </source>
</evidence>
<gene>
    <name evidence="3" type="ORF">MVEN_01390800</name>
</gene>
<keyword evidence="4" id="KW-1185">Reference proteome</keyword>
<sequence>MLSKLRILSVAVVALSMTETILAQVTVTPSFDLVCGDYPDICDNHCNAFYCHDITSRLHYDATSDVGTADQRRTAIGCGSGNYCPSGTDCDEFPYASTYDGGLGCFPDGYDGGDQLVQSGTTRCADPTQNSRHGNALGQFYTSAGLNNGDPFIDATVNDSPLCKAIDNGGFPDLTKCPDESSGDYRFRTTPATPTCPARGSKRGLFRGMQFERNVSDKPLRIVMATTSSNRTMRYILRGEEEGPVVGGPVWTADANGNTIRSTIVKVHD</sequence>
<name>A0A8H6XXT8_9AGAR</name>
<feature type="domain" description="Deoxyribonuclease NucA/NucB" evidence="2">
    <location>
        <begin position="46"/>
        <end position="152"/>
    </location>
</feature>
<keyword evidence="1" id="KW-0732">Signal</keyword>
<organism evidence="3 4">
    <name type="scientific">Mycena venus</name>
    <dbReference type="NCBI Taxonomy" id="2733690"/>
    <lineage>
        <taxon>Eukaryota</taxon>
        <taxon>Fungi</taxon>
        <taxon>Dikarya</taxon>
        <taxon>Basidiomycota</taxon>
        <taxon>Agaricomycotina</taxon>
        <taxon>Agaricomycetes</taxon>
        <taxon>Agaricomycetidae</taxon>
        <taxon>Agaricales</taxon>
        <taxon>Marasmiineae</taxon>
        <taxon>Mycenaceae</taxon>
        <taxon>Mycena</taxon>
    </lineage>
</organism>
<evidence type="ECO:0000259" key="2">
    <source>
        <dbReference type="Pfam" id="PF14040"/>
    </source>
</evidence>
<reference evidence="3" key="1">
    <citation type="submission" date="2020-05" db="EMBL/GenBank/DDBJ databases">
        <title>Mycena genomes resolve the evolution of fungal bioluminescence.</title>
        <authorList>
            <person name="Tsai I.J."/>
        </authorList>
    </citation>
    <scope>NUCLEOTIDE SEQUENCE</scope>
    <source>
        <strain evidence="3">CCC161011</strain>
    </source>
</reference>
<dbReference type="Proteomes" id="UP000620124">
    <property type="component" value="Unassembled WGS sequence"/>
</dbReference>
<dbReference type="Pfam" id="PF14040">
    <property type="entry name" value="DNase_NucA_NucB"/>
    <property type="match status" value="1"/>
</dbReference>
<dbReference type="EMBL" id="JACAZI010000011">
    <property type="protein sequence ID" value="KAF7348719.1"/>
    <property type="molecule type" value="Genomic_DNA"/>
</dbReference>
<accession>A0A8H6XXT8</accession>